<keyword evidence="3" id="KW-1185">Reference proteome</keyword>
<evidence type="ECO:0000313" key="3">
    <source>
        <dbReference type="Proteomes" id="UP000502118"/>
    </source>
</evidence>
<dbReference type="Pfam" id="PF08401">
    <property type="entry name" value="ArdcN"/>
    <property type="match status" value="1"/>
</dbReference>
<dbReference type="KEGG" id="mmio:HLA92_01605"/>
<feature type="domain" description="N-terminal" evidence="1">
    <location>
        <begin position="7"/>
        <end position="113"/>
    </location>
</feature>
<reference evidence="2 3" key="1">
    <citation type="submission" date="2020-05" db="EMBL/GenBank/DDBJ databases">
        <title>Novel Mycoplasma species detected in Mirounga angustirostris (northern elephant seal) from the USA.</title>
        <authorList>
            <person name="Volokhov D.V."/>
        </authorList>
    </citation>
    <scope>NUCLEOTIDE SEQUENCE [LARGE SCALE GENOMIC DNA]</scope>
    <source>
        <strain evidence="2 3">Mirounga ES2806-NAS</strain>
    </source>
</reference>
<sequence>MKLNSNLLERLEYIKKQNNNFFSSSENVILNLKLLSKFLPYDVANQWLLFKQNNVANKFLTFNQWKKRGGQIKKGEKAAYIIGYKEKTFIVKDNENQLLQWEYADDETKEKIKNGIVSTFKKKIVSLIPVFGDNQLTESLKKHQKQYSYETLEKTLTKYLEKLKFNIKATLSDVNDEQINFETKEIFINYYDNLLSLSLLKMLIRIILKYDNYKGVLDNTLLEENMISFLILESLNLNNFEYDFSSVQAIIKTLGVSEKEAFLRNIVLIAKQIKEKL</sequence>
<dbReference type="EMBL" id="CP053097">
    <property type="protein sequence ID" value="QJR44127.1"/>
    <property type="molecule type" value="Genomic_DNA"/>
</dbReference>
<accession>A0A6M4JDG3</accession>
<dbReference type="AlphaFoldDB" id="A0A6M4JDG3"/>
<gene>
    <name evidence="2" type="ORF">HLA92_01605</name>
</gene>
<dbReference type="Proteomes" id="UP000502118">
    <property type="component" value="Chromosome"/>
</dbReference>
<name>A0A6M4JDG3_9MOLU</name>
<dbReference type="GO" id="GO:0003697">
    <property type="term" value="F:single-stranded DNA binding"/>
    <property type="evidence" value="ECO:0007669"/>
    <property type="project" value="InterPro"/>
</dbReference>
<dbReference type="RefSeq" id="WP_171112884.1">
    <property type="nucleotide sequence ID" value="NZ_CP053097.1"/>
</dbReference>
<organism evidence="2 3">
    <name type="scientific">Mycoplasma miroungirhinis</name>
    <dbReference type="NCBI Taxonomy" id="754516"/>
    <lineage>
        <taxon>Bacteria</taxon>
        <taxon>Bacillati</taxon>
        <taxon>Mycoplasmatota</taxon>
        <taxon>Mollicutes</taxon>
        <taxon>Mycoplasmataceae</taxon>
        <taxon>Mycoplasma</taxon>
    </lineage>
</organism>
<dbReference type="InterPro" id="IPR013610">
    <property type="entry name" value="ArdC_N"/>
</dbReference>
<evidence type="ECO:0000313" key="2">
    <source>
        <dbReference type="EMBL" id="QJR44127.1"/>
    </source>
</evidence>
<protein>
    <submittedName>
        <fullName evidence="2">DUF1738 domain-containing protein</fullName>
    </submittedName>
</protein>
<evidence type="ECO:0000259" key="1">
    <source>
        <dbReference type="Pfam" id="PF08401"/>
    </source>
</evidence>
<proteinExistence type="predicted"/>